<keyword evidence="9" id="KW-1185">Reference proteome</keyword>
<dbReference type="GO" id="GO:0006744">
    <property type="term" value="P:ubiquinone biosynthetic process"/>
    <property type="evidence" value="ECO:0007669"/>
    <property type="project" value="UniProtKB-KW"/>
</dbReference>
<evidence type="ECO:0000256" key="5">
    <source>
        <dbReference type="ARBA" id="ARBA00023004"/>
    </source>
</evidence>
<dbReference type="Proteomes" id="UP000501891">
    <property type="component" value="Chromosome"/>
</dbReference>
<dbReference type="GO" id="GO:0046872">
    <property type="term" value="F:metal ion binding"/>
    <property type="evidence" value="ECO:0007669"/>
    <property type="project" value="UniProtKB-KW"/>
</dbReference>
<dbReference type="Pfam" id="PF03232">
    <property type="entry name" value="COQ7"/>
    <property type="match status" value="1"/>
</dbReference>
<dbReference type="AlphaFoldDB" id="A0A858RBD3"/>
<accession>A0A858RBD3</accession>
<evidence type="ECO:0000256" key="2">
    <source>
        <dbReference type="ARBA" id="ARBA00022688"/>
    </source>
</evidence>
<dbReference type="PANTHER" id="PTHR11237">
    <property type="entry name" value="COENZYME Q10 BIOSYNTHESIS PROTEIN 7"/>
    <property type="match status" value="1"/>
</dbReference>
<comment type="pathway">
    <text evidence="1">Cofactor biosynthesis; ubiquinone biosynthesis.</text>
</comment>
<organism evidence="8 9">
    <name type="scientific">Aerophototrophica crusticola</name>
    <dbReference type="NCBI Taxonomy" id="1709002"/>
    <lineage>
        <taxon>Bacteria</taxon>
        <taxon>Pseudomonadati</taxon>
        <taxon>Pseudomonadota</taxon>
        <taxon>Alphaproteobacteria</taxon>
        <taxon>Rhodospirillales</taxon>
        <taxon>Rhodospirillaceae</taxon>
        <taxon>Aerophototrophica</taxon>
    </lineage>
</organism>
<evidence type="ECO:0000256" key="4">
    <source>
        <dbReference type="ARBA" id="ARBA00023002"/>
    </source>
</evidence>
<evidence type="ECO:0000313" key="8">
    <source>
        <dbReference type="EMBL" id="QJE74423.1"/>
    </source>
</evidence>
<keyword evidence="2" id="KW-0831">Ubiquinone biosynthesis</keyword>
<protein>
    <submittedName>
        <fullName evidence="8">Demethoxyubiquinone hydroxylase family protein</fullName>
    </submittedName>
</protein>
<dbReference type="InterPro" id="IPR009078">
    <property type="entry name" value="Ferritin-like_SF"/>
</dbReference>
<dbReference type="PANTHER" id="PTHR11237:SF4">
    <property type="entry name" value="5-DEMETHOXYUBIQUINONE HYDROXYLASE, MITOCHONDRIAL"/>
    <property type="match status" value="1"/>
</dbReference>
<evidence type="ECO:0000256" key="6">
    <source>
        <dbReference type="ARBA" id="ARBA00023033"/>
    </source>
</evidence>
<name>A0A858RBD3_9PROT</name>
<keyword evidence="7" id="KW-0472">Membrane</keyword>
<dbReference type="InterPro" id="IPR011566">
    <property type="entry name" value="Ubq_synth_Coq7"/>
</dbReference>
<dbReference type="SUPFAM" id="SSF47240">
    <property type="entry name" value="Ferritin-like"/>
    <property type="match status" value="1"/>
</dbReference>
<keyword evidence="3" id="KW-0479">Metal-binding</keyword>
<evidence type="ECO:0000256" key="1">
    <source>
        <dbReference type="ARBA" id="ARBA00004749"/>
    </source>
</evidence>
<evidence type="ECO:0000313" key="9">
    <source>
        <dbReference type="Proteomes" id="UP000501891"/>
    </source>
</evidence>
<dbReference type="EMBL" id="CP051775">
    <property type="protein sequence ID" value="QJE74423.1"/>
    <property type="molecule type" value="Genomic_DNA"/>
</dbReference>
<reference evidence="8" key="1">
    <citation type="submission" date="2020-04" db="EMBL/GenBank/DDBJ databases">
        <title>A desert anoxygenic phototrophic bacterium fixes CO2 using RubisCO under aerobic conditions.</title>
        <authorList>
            <person name="Tang K."/>
        </authorList>
    </citation>
    <scope>NUCLEOTIDE SEQUENCE [LARGE SCALE GENOMIC DNA]</scope>
    <source>
        <strain evidence="8">MIMtkB3</strain>
    </source>
</reference>
<keyword evidence="5" id="KW-0408">Iron</keyword>
<sequence length="202" mass="22357">MHAPSTTRPAPDYHGVLPAAAAEAEPVPLDFDRLPRRVIRELRASHVGETVAVHLYDGVTRATRDPDVLRFAASHRAVERHHLALFEATLPPRYRSRLGPFWRFAGLLMGGLPARVGPKAFYAVVSAVEHWVDGHYAGQIALVRRLAPDRRLLDLLQACRNDEAHHSRDAAIAMGRAGWVERLLAWIAVAGSRLGVAVARWV</sequence>
<keyword evidence="4" id="KW-0560">Oxidoreductase</keyword>
<keyword evidence="6" id="KW-0503">Monooxygenase</keyword>
<evidence type="ECO:0000256" key="7">
    <source>
        <dbReference type="ARBA" id="ARBA00023136"/>
    </source>
</evidence>
<dbReference type="KEGG" id="acru:HHL28_16285"/>
<proteinExistence type="predicted"/>
<evidence type="ECO:0000256" key="3">
    <source>
        <dbReference type="ARBA" id="ARBA00022723"/>
    </source>
</evidence>
<dbReference type="GO" id="GO:0008682">
    <property type="term" value="F:3-demethoxyubiquinol 3-hydroxylase activity"/>
    <property type="evidence" value="ECO:0007669"/>
    <property type="project" value="TreeGrafter"/>
</dbReference>
<gene>
    <name evidence="8" type="ORF">HHL28_16285</name>
</gene>